<dbReference type="Gene3D" id="1.10.274.100">
    <property type="entry name" value="RNA polymerase Rpb1, domain 3"/>
    <property type="match status" value="2"/>
</dbReference>
<feature type="binding site" evidence="9">
    <location>
        <position position="955"/>
    </location>
    <ligand>
        <name>Zn(2+)</name>
        <dbReference type="ChEBI" id="CHEBI:29105"/>
        <label>2</label>
    </ligand>
</feature>
<dbReference type="GO" id="GO:0000428">
    <property type="term" value="C:DNA-directed RNA polymerase complex"/>
    <property type="evidence" value="ECO:0007669"/>
    <property type="project" value="UniProtKB-KW"/>
</dbReference>
<feature type="binding site" evidence="9">
    <location>
        <position position="62"/>
    </location>
    <ligand>
        <name>Zn(2+)</name>
        <dbReference type="ChEBI" id="CHEBI:29105"/>
        <label>1</label>
    </ligand>
</feature>
<keyword evidence="9" id="KW-0460">Magnesium</keyword>
<keyword evidence="6 9" id="KW-0479">Metal-binding</keyword>
<dbReference type="InterPro" id="IPR045867">
    <property type="entry name" value="DNA-dir_RpoC_beta_prime"/>
</dbReference>
<dbReference type="Proteomes" id="UP000676079">
    <property type="component" value="Chromosome"/>
</dbReference>
<dbReference type="Gene3D" id="1.10.150.390">
    <property type="match status" value="1"/>
</dbReference>
<dbReference type="Gene3D" id="4.10.860.120">
    <property type="entry name" value="RNA polymerase II, clamp domain"/>
    <property type="match status" value="1"/>
</dbReference>
<keyword evidence="5 9" id="KW-0548">Nucleotidyltransferase</keyword>
<dbReference type="InterPro" id="IPR006592">
    <property type="entry name" value="RNA_pol_N"/>
</dbReference>
<proteinExistence type="inferred from homology"/>
<dbReference type="InterPro" id="IPR007066">
    <property type="entry name" value="RNA_pol_Rpb1_3"/>
</dbReference>
<dbReference type="Gene3D" id="2.40.40.20">
    <property type="match status" value="1"/>
</dbReference>
<organism evidence="14 15">
    <name type="scientific">Nocardiopsis changdeensis</name>
    <dbReference type="NCBI Taxonomy" id="2831969"/>
    <lineage>
        <taxon>Bacteria</taxon>
        <taxon>Bacillati</taxon>
        <taxon>Actinomycetota</taxon>
        <taxon>Actinomycetes</taxon>
        <taxon>Streptosporangiales</taxon>
        <taxon>Nocardiopsidaceae</taxon>
        <taxon>Nocardiopsis</taxon>
    </lineage>
</organism>
<dbReference type="InterPro" id="IPR042102">
    <property type="entry name" value="RNA_pol_Rpb1_3_sf"/>
</dbReference>
<accession>A0ABX8BIW1</accession>
<feature type="binding site" evidence="9">
    <location>
        <position position="78"/>
    </location>
    <ligand>
        <name>Zn(2+)</name>
        <dbReference type="ChEBI" id="CHEBI:29105"/>
        <label>1</label>
    </ligand>
</feature>
<keyword evidence="11" id="KW-0175">Coiled coil</keyword>
<dbReference type="Pfam" id="PF05000">
    <property type="entry name" value="RNA_pol_Rpb1_4"/>
    <property type="match status" value="1"/>
</dbReference>
<dbReference type="Pfam" id="PF04998">
    <property type="entry name" value="RNA_pol_Rpb1_5"/>
    <property type="match status" value="1"/>
</dbReference>
<comment type="cofactor">
    <cofactor evidence="9">
        <name>Mg(2+)</name>
        <dbReference type="ChEBI" id="CHEBI:18420"/>
    </cofactor>
    <text evidence="9">Binds 1 Mg(2+) ion per subunit.</text>
</comment>
<dbReference type="Gene3D" id="1.10.1790.20">
    <property type="match status" value="1"/>
</dbReference>
<dbReference type="CDD" id="cd01609">
    <property type="entry name" value="RNAP_beta'_N"/>
    <property type="match status" value="1"/>
</dbReference>
<dbReference type="InterPro" id="IPR000722">
    <property type="entry name" value="RNA_pol_asu"/>
</dbReference>
<sequence>MLDVNFFDELRIGLATADDIRQWSHGEVKKPETINYRTLKPEKDGLFCEKIFGPTRDWECYCGKYKRVRFKGIICERCGVEVTRAKVRRERMGHIELAAPVTHIWYFKGVPSRLGYLLDLAPKDLEKIIYFAAYMVTWVDTEARERDLQSLEARIAVEKQHMEQRRDSTIEERHRKLEADLAELEEQGAKGDARRKVREGAEREMRQLRDRAQREIDRLDEVWNRFKNLKVQDLEGDEMLYREMRDRFGKYFRGGMGAQAIQDRLANFELEEEAEKLRETIRTGKGQKKARALKRLKVVSAFLNTRNSPMGMVLDCIPVIPPDLRPMVQLDGGRFATSDLNDLYRRVINRNNRLKRLLDLGAPEIIVNNEKRMLQEAVDALFDNGRRGRPVTGPGNRPLKSLSDMLKGKQGRFRQNLLGKRVDYSGRSVIVVGPQLKLHQCGLPKQMALELFKPFVMKRLVDLNHAQNIKSAKRMVERSRPVVWDVLEEVITEHPVLLNRAPTLHRLGIQAFEPQLVEGKAIQIHPLVCTAFNADFDGDQMAVHLPLSAEAQAEARLLMLATNNILKPSDGKPVTMPTQDMIIGLYYLTTERAGATGEGRAFRGPAEAIMAYDLGDLDLQAKIRLRIEDGAPAPKDWTPPEGWQPGEAYTLETTLGRYLFNETTPVDYPYINYQVGKKQISVLVNDLAENYPKVQVATTLDALKDAGYRWATRSGLTIGIEDVVAPPQKAEILAGYDRKADKIQREYDRGLITDDERRNELTEVWTQATAEVAKNMEDNFPADNPVWMMVQSGARGNPMQVRQIAGIRGLVSNTKGETIPRPIKSSYREGLSVLEYFISTHGQRKGLADTALRTADSGYLTRRLVDVAQDVIVREIDCGTDRSLWHEIGEKNAAGVVVRKHNVENTGFGRTLAEDVLDANGDLVLPALADTSEQNIDKLIAAGVTRVRIRSSLTCEAKIGVCTTCYGRSMATGKPVDVGEAIGIIAAQSIGEPGTQLTMRTFHMGGSAGQDITHGLPRVQELFEARIPKGVAPISEVEGRIRIDDTEKSRKIVVIPDDGTDEIAYPVPMRAQRLVDEGDHVKVGQQLIQGAINPHEVLRIQGPRAVQQHLVSEVQEVYKSQGVSIHDKHIEIIVRQMLKRVNILESGDTELLPGEMVERPKFEQINRRVVAEGGQPAAGRPVLLGITKASLATESWLSAASFQETTRVLTENAIHGKSDPLLGLKENVIIGKLIPAGTGIPQYRNIRVEPTEEAKASMYSVSGYEEPSEYTFGQGSGEAVPLEEYDFGPYNR</sequence>
<evidence type="ECO:0000256" key="8">
    <source>
        <dbReference type="ARBA" id="ARBA00048552"/>
    </source>
</evidence>
<evidence type="ECO:0000256" key="7">
    <source>
        <dbReference type="ARBA" id="ARBA00023163"/>
    </source>
</evidence>
<dbReference type="NCBIfam" id="NF011498">
    <property type="entry name" value="PRK14906.1"/>
    <property type="match status" value="1"/>
</dbReference>
<feature type="binding site" evidence="9">
    <location>
        <position position="535"/>
    </location>
    <ligand>
        <name>Mg(2+)</name>
        <dbReference type="ChEBI" id="CHEBI:18420"/>
    </ligand>
</feature>
<feature type="domain" description="RNA polymerase N-terminal" evidence="13">
    <location>
        <begin position="310"/>
        <end position="589"/>
    </location>
</feature>
<feature type="binding site" evidence="9">
    <location>
        <position position="75"/>
    </location>
    <ligand>
        <name>Zn(2+)</name>
        <dbReference type="ChEBI" id="CHEBI:29105"/>
        <label>1</label>
    </ligand>
</feature>
<keyword evidence="4 9" id="KW-0808">Transferase</keyword>
<evidence type="ECO:0000256" key="10">
    <source>
        <dbReference type="RuleBase" id="RU004279"/>
    </source>
</evidence>
<evidence type="ECO:0000313" key="14">
    <source>
        <dbReference type="EMBL" id="QUX22187.1"/>
    </source>
</evidence>
<comment type="subunit">
    <text evidence="9">The RNAP catalytic core consists of 2 alpha, 1 beta, 1 beta' and 1 omega subunit. When a sigma factor is associated with the core the holoenzyme is formed, which can initiate transcription.</text>
</comment>
<gene>
    <name evidence="9" type="primary">rpoC</name>
    <name evidence="14" type="ORF">KGD84_28190</name>
</gene>
<dbReference type="PANTHER" id="PTHR19376">
    <property type="entry name" value="DNA-DIRECTED RNA POLYMERASE"/>
    <property type="match status" value="1"/>
</dbReference>
<evidence type="ECO:0000256" key="12">
    <source>
        <dbReference type="SAM" id="MobiDB-lite"/>
    </source>
</evidence>
<evidence type="ECO:0000256" key="1">
    <source>
        <dbReference type="ARBA" id="ARBA00004026"/>
    </source>
</evidence>
<feature type="binding site" evidence="9">
    <location>
        <position position="60"/>
    </location>
    <ligand>
        <name>Zn(2+)</name>
        <dbReference type="ChEBI" id="CHEBI:29105"/>
        <label>1</label>
    </ligand>
</feature>
<keyword evidence="3 9" id="KW-0240">DNA-directed RNA polymerase</keyword>
<feature type="binding site" evidence="9">
    <location>
        <position position="539"/>
    </location>
    <ligand>
        <name>Mg(2+)</name>
        <dbReference type="ChEBI" id="CHEBI:18420"/>
    </ligand>
</feature>
<evidence type="ECO:0000256" key="2">
    <source>
        <dbReference type="ARBA" id="ARBA00006460"/>
    </source>
</evidence>
<comment type="function">
    <text evidence="1 9 10">DNA-dependent RNA polymerase catalyzes the transcription of DNA into RNA using the four ribonucleoside triphosphates as substrates.</text>
</comment>
<dbReference type="Gene3D" id="1.10.40.90">
    <property type="match status" value="1"/>
</dbReference>
<evidence type="ECO:0000313" key="15">
    <source>
        <dbReference type="Proteomes" id="UP000676079"/>
    </source>
</evidence>
<comment type="cofactor">
    <cofactor evidence="9">
        <name>Zn(2+)</name>
        <dbReference type="ChEBI" id="CHEBI:29105"/>
    </cofactor>
    <text evidence="9">Binds 2 Zn(2+) ions per subunit.</text>
</comment>
<feature type="coiled-coil region" evidence="11">
    <location>
        <begin position="167"/>
        <end position="222"/>
    </location>
</feature>
<dbReference type="SMART" id="SM00663">
    <property type="entry name" value="RPOLA_N"/>
    <property type="match status" value="1"/>
</dbReference>
<keyword evidence="15" id="KW-1185">Reference proteome</keyword>
<dbReference type="EMBL" id="CP074133">
    <property type="protein sequence ID" value="QUX22187.1"/>
    <property type="molecule type" value="Genomic_DNA"/>
</dbReference>
<comment type="similarity">
    <text evidence="2 9 10">Belongs to the RNA polymerase beta' chain family.</text>
</comment>
<dbReference type="HAMAP" id="MF_01322">
    <property type="entry name" value="RNApol_bact_RpoC"/>
    <property type="match status" value="1"/>
</dbReference>
<dbReference type="InterPro" id="IPR012754">
    <property type="entry name" value="DNA-dir_RpoC_beta_prime_bact"/>
</dbReference>
<evidence type="ECO:0000256" key="4">
    <source>
        <dbReference type="ARBA" id="ARBA00022679"/>
    </source>
</evidence>
<keyword evidence="9" id="KW-0862">Zinc</keyword>
<dbReference type="PANTHER" id="PTHR19376:SF54">
    <property type="entry name" value="DNA-DIRECTED RNA POLYMERASE SUBUNIT BETA"/>
    <property type="match status" value="1"/>
</dbReference>
<dbReference type="Gene3D" id="2.40.50.100">
    <property type="match status" value="1"/>
</dbReference>
<dbReference type="RefSeq" id="WP_220563405.1">
    <property type="nucleotide sequence ID" value="NZ_CP074133.1"/>
</dbReference>
<feature type="region of interest" description="Disordered" evidence="12">
    <location>
        <begin position="1270"/>
        <end position="1292"/>
    </location>
</feature>
<feature type="binding site" evidence="9">
    <location>
        <position position="962"/>
    </location>
    <ligand>
        <name>Zn(2+)</name>
        <dbReference type="ChEBI" id="CHEBI:29105"/>
        <label>2</label>
    </ligand>
</feature>
<evidence type="ECO:0000256" key="11">
    <source>
        <dbReference type="SAM" id="Coils"/>
    </source>
</evidence>
<dbReference type="Gene3D" id="1.10.132.30">
    <property type="match status" value="1"/>
</dbReference>
<dbReference type="InterPro" id="IPR044893">
    <property type="entry name" value="RNA_pol_Rpb1_clamp_domain"/>
</dbReference>
<dbReference type="InterPro" id="IPR038120">
    <property type="entry name" value="Rpb1_funnel_sf"/>
</dbReference>
<dbReference type="CDD" id="cd02655">
    <property type="entry name" value="RNAP_beta'_C"/>
    <property type="match status" value="1"/>
</dbReference>
<name>A0ABX8BIW1_9ACTN</name>
<dbReference type="Pfam" id="PF04983">
    <property type="entry name" value="RNA_pol_Rpb1_3"/>
    <property type="match status" value="1"/>
</dbReference>
<feature type="binding site" evidence="9">
    <location>
        <position position="965"/>
    </location>
    <ligand>
        <name>Zn(2+)</name>
        <dbReference type="ChEBI" id="CHEBI:29105"/>
        <label>2</label>
    </ligand>
</feature>
<dbReference type="EC" id="2.7.7.6" evidence="9"/>
<dbReference type="SUPFAM" id="SSF64484">
    <property type="entry name" value="beta and beta-prime subunits of DNA dependent RNA-polymerase"/>
    <property type="match status" value="1"/>
</dbReference>
<dbReference type="GO" id="GO:0003899">
    <property type="term" value="F:DNA-directed RNA polymerase activity"/>
    <property type="evidence" value="ECO:0007669"/>
    <property type="project" value="UniProtKB-EC"/>
</dbReference>
<dbReference type="NCBIfam" id="TIGR02386">
    <property type="entry name" value="rpoC_TIGR"/>
    <property type="match status" value="1"/>
</dbReference>
<dbReference type="Pfam" id="PF04997">
    <property type="entry name" value="RNA_pol_Rpb1_1"/>
    <property type="match status" value="1"/>
</dbReference>
<evidence type="ECO:0000256" key="6">
    <source>
        <dbReference type="ARBA" id="ARBA00022723"/>
    </source>
</evidence>
<dbReference type="InterPro" id="IPR007080">
    <property type="entry name" value="RNA_pol_Rpb1_1"/>
</dbReference>
<comment type="catalytic activity">
    <reaction evidence="8 9 10">
        <text>RNA(n) + a ribonucleoside 5'-triphosphate = RNA(n+1) + diphosphate</text>
        <dbReference type="Rhea" id="RHEA:21248"/>
        <dbReference type="Rhea" id="RHEA-COMP:14527"/>
        <dbReference type="Rhea" id="RHEA-COMP:17342"/>
        <dbReference type="ChEBI" id="CHEBI:33019"/>
        <dbReference type="ChEBI" id="CHEBI:61557"/>
        <dbReference type="ChEBI" id="CHEBI:140395"/>
        <dbReference type="EC" id="2.7.7.6"/>
    </reaction>
</comment>
<evidence type="ECO:0000256" key="9">
    <source>
        <dbReference type="HAMAP-Rule" id="MF_01322"/>
    </source>
</evidence>
<evidence type="ECO:0000256" key="3">
    <source>
        <dbReference type="ARBA" id="ARBA00022478"/>
    </source>
</evidence>
<reference evidence="14 15" key="1">
    <citation type="submission" date="2021-05" db="EMBL/GenBank/DDBJ databases">
        <title>Direct Submission.</title>
        <authorList>
            <person name="Li K."/>
            <person name="Gao J."/>
        </authorList>
    </citation>
    <scope>NUCLEOTIDE SEQUENCE [LARGE SCALE GENOMIC DNA]</scope>
    <source>
        <strain evidence="14 15">Mg02</strain>
    </source>
</reference>
<dbReference type="InterPro" id="IPR007081">
    <property type="entry name" value="RNA_pol_Rpb1_5"/>
</dbReference>
<protein>
    <recommendedName>
        <fullName evidence="9">DNA-directed RNA polymerase subunit beta'</fullName>
        <shortName evidence="9">RNAP subunit beta'</shortName>
        <ecNumber evidence="9">2.7.7.6</ecNumber>
    </recommendedName>
    <alternativeName>
        <fullName evidence="9">RNA polymerase subunit beta'</fullName>
    </alternativeName>
    <alternativeName>
        <fullName evidence="9">Transcriptase subunit beta'</fullName>
    </alternativeName>
</protein>
<evidence type="ECO:0000256" key="5">
    <source>
        <dbReference type="ARBA" id="ARBA00022695"/>
    </source>
</evidence>
<keyword evidence="7 9" id="KW-0804">Transcription</keyword>
<dbReference type="InterPro" id="IPR007083">
    <property type="entry name" value="RNA_pol_Rpb1_4"/>
</dbReference>
<feature type="binding site" evidence="9">
    <location>
        <position position="878"/>
    </location>
    <ligand>
        <name>Zn(2+)</name>
        <dbReference type="ChEBI" id="CHEBI:29105"/>
        <label>2</label>
    </ligand>
</feature>
<dbReference type="Pfam" id="PF00623">
    <property type="entry name" value="RNA_pol_Rpb1_2"/>
    <property type="match status" value="2"/>
</dbReference>
<feature type="binding site" evidence="9">
    <location>
        <position position="537"/>
    </location>
    <ligand>
        <name>Mg(2+)</name>
        <dbReference type="ChEBI" id="CHEBI:18420"/>
    </ligand>
</feature>
<evidence type="ECO:0000259" key="13">
    <source>
        <dbReference type="SMART" id="SM00663"/>
    </source>
</evidence>